<accession>A0A119WVT6</accession>
<evidence type="ECO:0000256" key="1">
    <source>
        <dbReference type="SAM" id="MobiDB-lite"/>
    </source>
</evidence>
<evidence type="ECO:0000313" key="2">
    <source>
        <dbReference type="EMBL" id="KWA67969.1"/>
    </source>
</evidence>
<name>A0A119WVT6_9BURK</name>
<proteinExistence type="predicted"/>
<dbReference type="EMBL" id="LPHB01000007">
    <property type="protein sequence ID" value="KWA67969.1"/>
    <property type="molecule type" value="Genomic_DNA"/>
</dbReference>
<reference evidence="2 3" key="1">
    <citation type="submission" date="2015-11" db="EMBL/GenBank/DDBJ databases">
        <title>Expanding the genomic diversity of Burkholderia species for the development of highly accurate diagnostics.</title>
        <authorList>
            <person name="Sahl J."/>
            <person name="Keim P."/>
            <person name="Wagner D."/>
        </authorList>
    </citation>
    <scope>NUCLEOTIDE SEQUENCE [LARGE SCALE GENOMIC DNA]</scope>
    <source>
        <strain evidence="2 3">MSMB1960WGS</strain>
    </source>
</reference>
<protein>
    <submittedName>
        <fullName evidence="2">Uncharacterized protein</fullName>
    </submittedName>
</protein>
<organism evidence="2">
    <name type="scientific">Burkholderia stagnalis</name>
    <dbReference type="NCBI Taxonomy" id="1503054"/>
    <lineage>
        <taxon>Bacteria</taxon>
        <taxon>Pseudomonadati</taxon>
        <taxon>Pseudomonadota</taxon>
        <taxon>Betaproteobacteria</taxon>
        <taxon>Burkholderiales</taxon>
        <taxon>Burkholderiaceae</taxon>
        <taxon>Burkholderia</taxon>
        <taxon>Burkholderia cepacia complex</taxon>
    </lineage>
</organism>
<feature type="region of interest" description="Disordered" evidence="1">
    <location>
        <begin position="14"/>
        <end position="33"/>
    </location>
</feature>
<sequence>MRHVLLLAREAAGGARTLSTNERSPPRRVGRDRLLIDEWGNARRRGTRDQAGRARARTGER</sequence>
<dbReference type="Proteomes" id="UP000068603">
    <property type="component" value="Unassembled WGS sequence"/>
</dbReference>
<feature type="region of interest" description="Disordered" evidence="1">
    <location>
        <begin position="41"/>
        <end position="61"/>
    </location>
</feature>
<feature type="compositionally biased region" description="Basic and acidic residues" evidence="1">
    <location>
        <begin position="47"/>
        <end position="61"/>
    </location>
</feature>
<comment type="caution">
    <text evidence="2">The sequence shown here is derived from an EMBL/GenBank/DDBJ whole genome shotgun (WGS) entry which is preliminary data.</text>
</comment>
<gene>
    <name evidence="2" type="ORF">WT44_02395</name>
</gene>
<evidence type="ECO:0000313" key="3">
    <source>
        <dbReference type="Proteomes" id="UP000068603"/>
    </source>
</evidence>
<dbReference type="AlphaFoldDB" id="A0A119WVT6"/>